<dbReference type="Pfam" id="PF13377">
    <property type="entry name" value="Peripla_BP_3"/>
    <property type="match status" value="1"/>
</dbReference>
<proteinExistence type="predicted"/>
<dbReference type="InterPro" id="IPR000843">
    <property type="entry name" value="HTH_LacI"/>
</dbReference>
<evidence type="ECO:0000313" key="5">
    <source>
        <dbReference type="EMBL" id="NII40255.1"/>
    </source>
</evidence>
<evidence type="ECO:0000313" key="6">
    <source>
        <dbReference type="Proteomes" id="UP001318300"/>
    </source>
</evidence>
<keyword evidence="2 5" id="KW-0238">DNA-binding</keyword>
<sequence>MPKSVTLKDVAAKVGVTSAAASMALSGHERISEKTRAAVKQAAEDLGYVPSSAGRALRSQRADAVALVVPNSSAHVFGHLYFMHVLTGMSTAANAHDAQVIVSTNADTSNGGVAYERVMRSRTADGAIVTSAAIDDHHVEGLVASGLPVVLIGNYPHLADAVSVGIDDVAATEQLVEHLVTEHGRRRLLHVSGTLDHQTGIDRRDGFLRAAEMHGLTDVAVIEGDLAEESGAAAVEQVLRERTGDERFPFDGIVFANDDMAVGGLAVLRRAGVSVPGDVAVVGFDDFGFARVTTPGITTIRVPAEEMGRIATERLFDLVDQRPGGRAHTELGVEVVLRGSCGCDPERAAAPGPTHSH</sequence>
<dbReference type="InterPro" id="IPR046335">
    <property type="entry name" value="LacI/GalR-like_sensor"/>
</dbReference>
<dbReference type="CDD" id="cd01392">
    <property type="entry name" value="HTH_LacI"/>
    <property type="match status" value="1"/>
</dbReference>
<dbReference type="Pfam" id="PF00356">
    <property type="entry name" value="LacI"/>
    <property type="match status" value="1"/>
</dbReference>
<keyword evidence="6" id="KW-1185">Reference proteome</keyword>
<name>A0ABX0T431_9MICO</name>
<evidence type="ECO:0000259" key="4">
    <source>
        <dbReference type="PROSITE" id="PS50932"/>
    </source>
</evidence>
<protein>
    <submittedName>
        <fullName evidence="5">DNA-binding LacI/PurR family transcriptional regulator</fullName>
    </submittedName>
</protein>
<accession>A0ABX0T431</accession>
<gene>
    <name evidence="5" type="ORF">E9228_000891</name>
</gene>
<feature type="domain" description="HTH lacI-type" evidence="4">
    <location>
        <begin position="5"/>
        <end position="59"/>
    </location>
</feature>
<dbReference type="GO" id="GO:0003677">
    <property type="term" value="F:DNA binding"/>
    <property type="evidence" value="ECO:0007669"/>
    <property type="project" value="UniProtKB-KW"/>
</dbReference>
<dbReference type="SUPFAM" id="SSF53822">
    <property type="entry name" value="Periplasmic binding protein-like I"/>
    <property type="match status" value="1"/>
</dbReference>
<organism evidence="5 6">
    <name type="scientific">Curtobacterium salicis</name>
    <dbReference type="NCBI Taxonomy" id="1779862"/>
    <lineage>
        <taxon>Bacteria</taxon>
        <taxon>Bacillati</taxon>
        <taxon>Actinomycetota</taxon>
        <taxon>Actinomycetes</taxon>
        <taxon>Micrococcales</taxon>
        <taxon>Microbacteriaceae</taxon>
        <taxon>Curtobacterium</taxon>
    </lineage>
</organism>
<dbReference type="Gene3D" id="1.10.260.40">
    <property type="entry name" value="lambda repressor-like DNA-binding domains"/>
    <property type="match status" value="1"/>
</dbReference>
<dbReference type="PANTHER" id="PTHR30146:SF155">
    <property type="entry name" value="ALANINE RACEMASE"/>
    <property type="match status" value="1"/>
</dbReference>
<dbReference type="InterPro" id="IPR028082">
    <property type="entry name" value="Peripla_BP_I"/>
</dbReference>
<dbReference type="PROSITE" id="PS50932">
    <property type="entry name" value="HTH_LACI_2"/>
    <property type="match status" value="1"/>
</dbReference>
<dbReference type="Proteomes" id="UP001318300">
    <property type="component" value="Unassembled WGS sequence"/>
</dbReference>
<dbReference type="EMBL" id="JAAOYO010000002">
    <property type="protein sequence ID" value="NII40255.1"/>
    <property type="molecule type" value="Genomic_DNA"/>
</dbReference>
<dbReference type="CDD" id="cd06267">
    <property type="entry name" value="PBP1_LacI_sugar_binding-like"/>
    <property type="match status" value="1"/>
</dbReference>
<comment type="caution">
    <text evidence="5">The sequence shown here is derived from an EMBL/GenBank/DDBJ whole genome shotgun (WGS) entry which is preliminary data.</text>
</comment>
<dbReference type="SUPFAM" id="SSF47413">
    <property type="entry name" value="lambda repressor-like DNA-binding domains"/>
    <property type="match status" value="1"/>
</dbReference>
<evidence type="ECO:0000256" key="2">
    <source>
        <dbReference type="ARBA" id="ARBA00023125"/>
    </source>
</evidence>
<dbReference type="RefSeq" id="WP_166779430.1">
    <property type="nucleotide sequence ID" value="NZ_JAAOYO010000002.1"/>
</dbReference>
<evidence type="ECO:0000256" key="3">
    <source>
        <dbReference type="ARBA" id="ARBA00023163"/>
    </source>
</evidence>
<keyword evidence="3" id="KW-0804">Transcription</keyword>
<keyword evidence="1" id="KW-0805">Transcription regulation</keyword>
<dbReference type="PANTHER" id="PTHR30146">
    <property type="entry name" value="LACI-RELATED TRANSCRIPTIONAL REPRESSOR"/>
    <property type="match status" value="1"/>
</dbReference>
<dbReference type="SMART" id="SM00354">
    <property type="entry name" value="HTH_LACI"/>
    <property type="match status" value="1"/>
</dbReference>
<dbReference type="Gene3D" id="3.40.50.2300">
    <property type="match status" value="2"/>
</dbReference>
<dbReference type="InterPro" id="IPR010982">
    <property type="entry name" value="Lambda_DNA-bd_dom_sf"/>
</dbReference>
<evidence type="ECO:0000256" key="1">
    <source>
        <dbReference type="ARBA" id="ARBA00023015"/>
    </source>
</evidence>
<reference evidence="5 6" key="1">
    <citation type="submission" date="2020-03" db="EMBL/GenBank/DDBJ databases">
        <title>Above-ground endophytic microbial communities from plants in different locations in the United States.</title>
        <authorList>
            <person name="Frank C."/>
        </authorList>
    </citation>
    <scope>NUCLEOTIDE SEQUENCE [LARGE SCALE GENOMIC DNA]</scope>
    <source>
        <strain evidence="5 6">WW7</strain>
    </source>
</reference>